<accession>A0ABU7HDS7</accession>
<comment type="caution">
    <text evidence="3">The sequence shown here is derived from an EMBL/GenBank/DDBJ whole genome shotgun (WGS) entry which is preliminary data.</text>
</comment>
<feature type="coiled-coil region" evidence="1">
    <location>
        <begin position="31"/>
        <end position="93"/>
    </location>
</feature>
<dbReference type="Proteomes" id="UP001354227">
    <property type="component" value="Unassembled WGS sequence"/>
</dbReference>
<keyword evidence="1" id="KW-0175">Coiled coil</keyword>
<proteinExistence type="predicted"/>
<organism evidence="3 4">
    <name type="scientific">Pseudomonas carassii</name>
    <dbReference type="NCBI Taxonomy" id="3115855"/>
    <lineage>
        <taxon>Bacteria</taxon>
        <taxon>Pseudomonadati</taxon>
        <taxon>Pseudomonadota</taxon>
        <taxon>Gammaproteobacteria</taxon>
        <taxon>Pseudomonadales</taxon>
        <taxon>Pseudomonadaceae</taxon>
        <taxon>Pseudomonas</taxon>
    </lineage>
</organism>
<keyword evidence="4" id="KW-1185">Reference proteome</keyword>
<evidence type="ECO:0000256" key="2">
    <source>
        <dbReference type="SAM" id="SignalP"/>
    </source>
</evidence>
<dbReference type="RefSeq" id="WP_330104405.1">
    <property type="nucleotide sequence ID" value="NZ_JAZDCT010000019.1"/>
</dbReference>
<reference evidence="3" key="1">
    <citation type="submission" date="2024-01" db="EMBL/GenBank/DDBJ databases">
        <title>Unpublished Manusciprt.</title>
        <authorList>
            <person name="Duman M."/>
            <person name="Valdes E.G."/>
            <person name="Ajmi N."/>
            <person name="Altun S."/>
            <person name="Saticioglu I.B."/>
        </authorList>
    </citation>
    <scope>NUCLEOTIDE SEQUENCE</scope>
    <source>
        <strain evidence="3">137P</strain>
    </source>
</reference>
<dbReference type="EMBL" id="JAZDCT010000019">
    <property type="protein sequence ID" value="MEE1889103.1"/>
    <property type="molecule type" value="Genomic_DNA"/>
</dbReference>
<evidence type="ECO:0000313" key="3">
    <source>
        <dbReference type="EMBL" id="MEE1889103.1"/>
    </source>
</evidence>
<evidence type="ECO:0000313" key="4">
    <source>
        <dbReference type="Proteomes" id="UP001354227"/>
    </source>
</evidence>
<feature type="chain" id="PRO_5046394556" evidence="2">
    <location>
        <begin position="26"/>
        <end position="215"/>
    </location>
</feature>
<feature type="signal peptide" evidence="2">
    <location>
        <begin position="1"/>
        <end position="25"/>
    </location>
</feature>
<sequence length="215" mass="23703">MNKGAYRHRCAWLMLALGASLTASASAETLEERLRAQLRSTTQQLQALQSEQAQASAARQAAEQQRDAALGQVRELTAQLAKARGQSEQLAGQQQAVHSQAQALVASSNEQLHKYKQAYDELLAMARAKDSERVTLQAQLGERDGQVQQCQARNQQMYGVAKEMLAAYEKVDLADVMKMRQPFAGGARVKFEELAQAYGDKLYESQFDAPKGVTQ</sequence>
<protein>
    <submittedName>
        <fullName evidence="3">DNA repair protein</fullName>
    </submittedName>
</protein>
<name>A0ABU7HDS7_9PSED</name>
<gene>
    <name evidence="3" type="ORF">V0R62_15680</name>
</gene>
<keyword evidence="2" id="KW-0732">Signal</keyword>
<evidence type="ECO:0000256" key="1">
    <source>
        <dbReference type="SAM" id="Coils"/>
    </source>
</evidence>